<evidence type="ECO:0000313" key="2">
    <source>
        <dbReference type="Proteomes" id="UP000278962"/>
    </source>
</evidence>
<proteinExistence type="predicted"/>
<protein>
    <submittedName>
        <fullName evidence="1">Uncharacterized protein</fullName>
    </submittedName>
</protein>
<gene>
    <name evidence="1" type="ORF">C8N24_1799</name>
</gene>
<dbReference type="AlphaFoldDB" id="A0A660LDK5"/>
<name>A0A660LDK5_9ACTN</name>
<dbReference type="Proteomes" id="UP000278962">
    <property type="component" value="Unassembled WGS sequence"/>
</dbReference>
<evidence type="ECO:0000313" key="1">
    <source>
        <dbReference type="EMBL" id="RKQ91960.1"/>
    </source>
</evidence>
<dbReference type="OrthoDB" id="5244083at2"/>
<organism evidence="1 2">
    <name type="scientific">Solirubrobacter pauli</name>
    <dbReference type="NCBI Taxonomy" id="166793"/>
    <lineage>
        <taxon>Bacteria</taxon>
        <taxon>Bacillati</taxon>
        <taxon>Actinomycetota</taxon>
        <taxon>Thermoleophilia</taxon>
        <taxon>Solirubrobacterales</taxon>
        <taxon>Solirubrobacteraceae</taxon>
        <taxon>Solirubrobacter</taxon>
    </lineage>
</organism>
<dbReference type="EMBL" id="RBIL01000001">
    <property type="protein sequence ID" value="RKQ91960.1"/>
    <property type="molecule type" value="Genomic_DNA"/>
</dbReference>
<sequence length="392" mass="40645">MHTRPTAGQATTEYVAAIALIAVVLALAAPAVGAPSIGRAVVAQLERALCVVGLDICDAQMAAAAGLAPCPLRTDVTGHEVSATAFSIEVGHRWTLTVTPNSDGTVSVMRTASGMGGVSAGFGGDVSLGPVAVDLGGQAGARARIQGAYGWTFPDQAAADEFLDSALKELRTDRWPQAWVSVEGSGEVSAMVGAALGGPVKERLDLVGLTGSGHGAIGARLVHDGNVVTVYGRVASDGPELSRPLLPSIGRGREEWLAEYTFGPDGPRELAFRHVVPGDRDSVQTEVVARLGLRDPANAAVARPLLDVRFPWGERDRARIAAVADRIVSHGTIERTVSSVADGSRGISGSVRGGTKFGAAFKRIAVHRSLVEASARAGGFERRRLDCQAPSR</sequence>
<dbReference type="RefSeq" id="WP_121249708.1">
    <property type="nucleotide sequence ID" value="NZ_RBIL01000001.1"/>
</dbReference>
<keyword evidence="2" id="KW-1185">Reference proteome</keyword>
<reference evidence="1 2" key="1">
    <citation type="submission" date="2018-10" db="EMBL/GenBank/DDBJ databases">
        <title>Genomic Encyclopedia of Archaeal and Bacterial Type Strains, Phase II (KMG-II): from individual species to whole genera.</title>
        <authorList>
            <person name="Goeker M."/>
        </authorList>
    </citation>
    <scope>NUCLEOTIDE SEQUENCE [LARGE SCALE GENOMIC DNA]</scope>
    <source>
        <strain evidence="1 2">DSM 14954</strain>
    </source>
</reference>
<comment type="caution">
    <text evidence="1">The sequence shown here is derived from an EMBL/GenBank/DDBJ whole genome shotgun (WGS) entry which is preliminary data.</text>
</comment>
<accession>A0A660LDK5</accession>